<proteinExistence type="predicted"/>
<evidence type="ECO:0000256" key="1">
    <source>
        <dbReference type="SAM" id="MobiDB-lite"/>
    </source>
</evidence>
<accession>A0A7S3AP23</accession>
<sequence>MPYRFRFFPSNKEQTSPNATNRSPGSCSSQRSPPQAMGERHAPTYGNAITTPRASQAVAPDTMTGLDVMNDMAEAAAIEGNQDEALEVAIAASLSDMGTEPAGFGLPLDELAPLASVRLGQDDTARALQNSMAETAATPRTLAAHATTEEEGDQLAIAIAESLALSNGDSVGGLHRLSSAAALPQVGGDEELGEDVLREMVAESLTASVNHGQAPTLPVPSDGAMLTAALRQSEMEAKAAGFIVTTPKPKLDGSPVGGDPTYATSVVTPRTDPAGTDPAGTGPAPSRPSLPASLPAVGPTEVEISEAEIAAELAEAAAVEGRRDEALDVAIAASMAAPQAPPTSSDAPLSVRLSATESGGIDAKVEIDVLPESLGEAAPAPTPVPSSPASTVQQSAPSSAAEVVAAPPAAALEGICVLPTPATPATPACRISEVVAI</sequence>
<gene>
    <name evidence="2" type="ORF">HERI1096_LOCUS9456</name>
</gene>
<feature type="region of interest" description="Disordered" evidence="1">
    <location>
        <begin position="249"/>
        <end position="296"/>
    </location>
</feature>
<reference evidence="2" key="1">
    <citation type="submission" date="2021-01" db="EMBL/GenBank/DDBJ databases">
        <authorList>
            <person name="Corre E."/>
            <person name="Pelletier E."/>
            <person name="Niang G."/>
            <person name="Scheremetjew M."/>
            <person name="Finn R."/>
            <person name="Kale V."/>
            <person name="Holt S."/>
            <person name="Cochrane G."/>
            <person name="Meng A."/>
            <person name="Brown T."/>
            <person name="Cohen L."/>
        </authorList>
    </citation>
    <scope>NUCLEOTIDE SEQUENCE</scope>
    <source>
        <strain evidence="2">CCMP281</strain>
    </source>
</reference>
<feature type="compositionally biased region" description="Low complexity" evidence="1">
    <location>
        <begin position="387"/>
        <end position="399"/>
    </location>
</feature>
<dbReference type="EMBL" id="HBHX01016901">
    <property type="protein sequence ID" value="CAE0108796.1"/>
    <property type="molecule type" value="Transcribed_RNA"/>
</dbReference>
<feature type="region of interest" description="Disordered" evidence="1">
    <location>
        <begin position="1"/>
        <end position="47"/>
    </location>
</feature>
<feature type="region of interest" description="Disordered" evidence="1">
    <location>
        <begin position="375"/>
        <end position="399"/>
    </location>
</feature>
<feature type="compositionally biased region" description="Polar residues" evidence="1">
    <location>
        <begin position="11"/>
        <end position="33"/>
    </location>
</feature>
<feature type="compositionally biased region" description="Low complexity" evidence="1">
    <location>
        <begin position="283"/>
        <end position="296"/>
    </location>
</feature>
<organism evidence="2">
    <name type="scientific">Haptolina ericina</name>
    <dbReference type="NCBI Taxonomy" id="156174"/>
    <lineage>
        <taxon>Eukaryota</taxon>
        <taxon>Haptista</taxon>
        <taxon>Haptophyta</taxon>
        <taxon>Prymnesiophyceae</taxon>
        <taxon>Prymnesiales</taxon>
        <taxon>Prymnesiaceae</taxon>
        <taxon>Haptolina</taxon>
    </lineage>
</organism>
<name>A0A7S3AP23_9EUKA</name>
<evidence type="ECO:0000313" key="2">
    <source>
        <dbReference type="EMBL" id="CAE0108796.1"/>
    </source>
</evidence>
<dbReference type="AlphaFoldDB" id="A0A7S3AP23"/>
<protein>
    <submittedName>
        <fullName evidence="2">Uncharacterized protein</fullName>
    </submittedName>
</protein>